<name>A0A9R1TSZ0_9HYME</name>
<dbReference type="OrthoDB" id="7679982at2759"/>
<evidence type="ECO:0000256" key="1">
    <source>
        <dbReference type="SAM" id="SignalP"/>
    </source>
</evidence>
<evidence type="ECO:0000313" key="3">
    <source>
        <dbReference type="RefSeq" id="XP_011315065.1"/>
    </source>
</evidence>
<dbReference type="AlphaFoldDB" id="A0A9R1TSZ0"/>
<gene>
    <name evidence="3" type="primary">LOC105273990</name>
</gene>
<sequence>MRHTLIGFLLIAMVCGSKAEATYVCLEDNPDLAPCNFERMQRASVEGNFEEKTKISNGAVMESLYQAPDGTVVVYKLEGCLPGRLPFTLPICKTEDTVGRVVEVRRLFPFVISGDPPTAPLIFPEVEAAQLYKSTGDLQKTYDPVISRQDLKSPMRLSQRKKKLNFENSKKNRKHEKTLNAEMMENIRFSSILPSLFKSKHYRRRNDIDTIEGLQKSERMGRQYLEASLPEYEPPYARATPYTLQKVERLLHLPKDSLRTEEYPRQSSEIPFSREISFESEKHKNHLHDPNSRRFHSLQVPKYFPYDRSIPYNPLQVEQLLMWVKNRDELPESKVWKREVINEGDEFPYNKAIPYNHWKVSEFRRRLESRSAGRVKE</sequence>
<protein>
    <submittedName>
        <fullName evidence="3">Uncharacterized protein</fullName>
    </submittedName>
</protein>
<dbReference type="Proteomes" id="UP000694866">
    <property type="component" value="Unplaced"/>
</dbReference>
<dbReference type="RefSeq" id="XP_011315065.1">
    <property type="nucleotide sequence ID" value="XM_011316763.1"/>
</dbReference>
<keyword evidence="2" id="KW-1185">Reference proteome</keyword>
<feature type="signal peptide" evidence="1">
    <location>
        <begin position="1"/>
        <end position="19"/>
    </location>
</feature>
<accession>A0A9R1TSZ0</accession>
<organism evidence="2 3">
    <name type="scientific">Fopius arisanus</name>
    <dbReference type="NCBI Taxonomy" id="64838"/>
    <lineage>
        <taxon>Eukaryota</taxon>
        <taxon>Metazoa</taxon>
        <taxon>Ecdysozoa</taxon>
        <taxon>Arthropoda</taxon>
        <taxon>Hexapoda</taxon>
        <taxon>Insecta</taxon>
        <taxon>Pterygota</taxon>
        <taxon>Neoptera</taxon>
        <taxon>Endopterygota</taxon>
        <taxon>Hymenoptera</taxon>
        <taxon>Apocrita</taxon>
        <taxon>Ichneumonoidea</taxon>
        <taxon>Braconidae</taxon>
        <taxon>Opiinae</taxon>
        <taxon>Fopius</taxon>
    </lineage>
</organism>
<reference evidence="3" key="1">
    <citation type="submission" date="2025-08" db="UniProtKB">
        <authorList>
            <consortium name="RefSeq"/>
        </authorList>
    </citation>
    <scope>IDENTIFICATION</scope>
    <source>
        <strain evidence="3">USDA-PBARC FA_bdor</strain>
        <tissue evidence="3">Whole organism</tissue>
    </source>
</reference>
<dbReference type="GeneID" id="105273990"/>
<keyword evidence="1" id="KW-0732">Signal</keyword>
<evidence type="ECO:0000313" key="2">
    <source>
        <dbReference type="Proteomes" id="UP000694866"/>
    </source>
</evidence>
<feature type="chain" id="PRO_5040459962" evidence="1">
    <location>
        <begin position="20"/>
        <end position="377"/>
    </location>
</feature>
<proteinExistence type="predicted"/>
<dbReference type="KEGG" id="fas:105273990"/>